<keyword evidence="3" id="KW-1185">Reference proteome</keyword>
<evidence type="ECO:0000256" key="1">
    <source>
        <dbReference type="SAM" id="Phobius"/>
    </source>
</evidence>
<evidence type="ECO:0000313" key="3">
    <source>
        <dbReference type="Proteomes" id="UP001428341"/>
    </source>
</evidence>
<dbReference type="AlphaFoldDB" id="A0AAP0QWW4"/>
<keyword evidence="1" id="KW-1133">Transmembrane helix</keyword>
<protein>
    <submittedName>
        <fullName evidence="2">Uncharacterized protein</fullName>
    </submittedName>
</protein>
<feature type="transmembrane region" description="Helical" evidence="1">
    <location>
        <begin position="32"/>
        <end position="58"/>
    </location>
</feature>
<accession>A0AAP0QWW4</accession>
<keyword evidence="1" id="KW-0812">Transmembrane</keyword>
<dbReference type="EMBL" id="JBCGBO010000002">
    <property type="protein sequence ID" value="KAK9220991.1"/>
    <property type="molecule type" value="Genomic_DNA"/>
</dbReference>
<organism evidence="2 3">
    <name type="scientific">Citrus x changshan-huyou</name>
    <dbReference type="NCBI Taxonomy" id="2935761"/>
    <lineage>
        <taxon>Eukaryota</taxon>
        <taxon>Viridiplantae</taxon>
        <taxon>Streptophyta</taxon>
        <taxon>Embryophyta</taxon>
        <taxon>Tracheophyta</taxon>
        <taxon>Spermatophyta</taxon>
        <taxon>Magnoliopsida</taxon>
        <taxon>eudicotyledons</taxon>
        <taxon>Gunneridae</taxon>
        <taxon>Pentapetalae</taxon>
        <taxon>rosids</taxon>
        <taxon>malvids</taxon>
        <taxon>Sapindales</taxon>
        <taxon>Rutaceae</taxon>
        <taxon>Aurantioideae</taxon>
        <taxon>Citrus</taxon>
    </lineage>
</organism>
<dbReference type="Proteomes" id="UP001428341">
    <property type="component" value="Unassembled WGS sequence"/>
</dbReference>
<sequence>MDSQVLVALGLSLVGGLSTSIGEFYLKFRNFWFIFWLNVSGYLLPLCFGSLALLVFLLKFMKLTF</sequence>
<evidence type="ECO:0000313" key="2">
    <source>
        <dbReference type="EMBL" id="KAK9220991.1"/>
    </source>
</evidence>
<comment type="caution">
    <text evidence="2">The sequence shown here is derived from an EMBL/GenBank/DDBJ whole genome shotgun (WGS) entry which is preliminary data.</text>
</comment>
<reference evidence="2 3" key="1">
    <citation type="submission" date="2024-05" db="EMBL/GenBank/DDBJ databases">
        <title>Haplotype-resolved chromosome-level genome assembly of Huyou (Citrus changshanensis).</title>
        <authorList>
            <person name="Miao C."/>
            <person name="Chen W."/>
            <person name="Wu Y."/>
            <person name="Wang L."/>
            <person name="Zhao S."/>
            <person name="Grierson D."/>
            <person name="Xu C."/>
            <person name="Chen K."/>
        </authorList>
    </citation>
    <scope>NUCLEOTIDE SEQUENCE [LARGE SCALE GENOMIC DNA]</scope>
    <source>
        <strain evidence="2">01-14</strain>
        <tissue evidence="2">Leaf</tissue>
    </source>
</reference>
<keyword evidence="1" id="KW-0472">Membrane</keyword>
<name>A0AAP0QWW4_9ROSI</name>
<proteinExistence type="predicted"/>
<gene>
    <name evidence="2" type="ORF">WN944_009415</name>
</gene>